<reference evidence="1" key="1">
    <citation type="submission" date="2021-06" db="EMBL/GenBank/DDBJ databases">
        <authorList>
            <person name="Kallberg Y."/>
            <person name="Tangrot J."/>
            <person name="Rosling A."/>
        </authorList>
    </citation>
    <scope>NUCLEOTIDE SEQUENCE</scope>
    <source>
        <strain evidence="1">MA461A</strain>
    </source>
</reference>
<name>A0ACA9QTF9_9GLOM</name>
<proteinExistence type="predicted"/>
<feature type="non-terminal residue" evidence="1">
    <location>
        <position position="1"/>
    </location>
</feature>
<dbReference type="EMBL" id="CAJVQC010035348">
    <property type="protein sequence ID" value="CAG8758739.1"/>
    <property type="molecule type" value="Genomic_DNA"/>
</dbReference>
<comment type="caution">
    <text evidence="1">The sequence shown here is derived from an EMBL/GenBank/DDBJ whole genome shotgun (WGS) entry which is preliminary data.</text>
</comment>
<organism evidence="1 2">
    <name type="scientific">Racocetra persica</name>
    <dbReference type="NCBI Taxonomy" id="160502"/>
    <lineage>
        <taxon>Eukaryota</taxon>
        <taxon>Fungi</taxon>
        <taxon>Fungi incertae sedis</taxon>
        <taxon>Mucoromycota</taxon>
        <taxon>Glomeromycotina</taxon>
        <taxon>Glomeromycetes</taxon>
        <taxon>Diversisporales</taxon>
        <taxon>Gigasporaceae</taxon>
        <taxon>Racocetra</taxon>
    </lineage>
</organism>
<keyword evidence="2" id="KW-1185">Reference proteome</keyword>
<evidence type="ECO:0000313" key="2">
    <source>
        <dbReference type="Proteomes" id="UP000789920"/>
    </source>
</evidence>
<gene>
    <name evidence="1" type="ORF">RPERSI_LOCUS14990</name>
</gene>
<accession>A0ACA9QTF9</accession>
<dbReference type="Proteomes" id="UP000789920">
    <property type="component" value="Unassembled WGS sequence"/>
</dbReference>
<evidence type="ECO:0000313" key="1">
    <source>
        <dbReference type="EMBL" id="CAG8758739.1"/>
    </source>
</evidence>
<protein>
    <submittedName>
        <fullName evidence="1">28410_t:CDS:1</fullName>
    </submittedName>
</protein>
<sequence>LKDVGIKIVQLKYLKQGDKESVREYMNRYEACAEIVENYYPKDNTKAKKKALAIEEYKKEKNYKYEDQPASEDTLYSNKLDIDIDKFTEASFKSPSEYLKVKMADDDVSYNLRLVDKKKKDDNLEKKYLYRQPRLIVTL</sequence>